<organism evidence="2 3">
    <name type="scientific">Pigmentiphaga soli</name>
    <dbReference type="NCBI Taxonomy" id="1007095"/>
    <lineage>
        <taxon>Bacteria</taxon>
        <taxon>Pseudomonadati</taxon>
        <taxon>Pseudomonadota</taxon>
        <taxon>Betaproteobacteria</taxon>
        <taxon>Burkholderiales</taxon>
        <taxon>Alcaligenaceae</taxon>
        <taxon>Pigmentiphaga</taxon>
    </lineage>
</organism>
<dbReference type="Pfam" id="PF02515">
    <property type="entry name" value="CoA_transf_3"/>
    <property type="match status" value="1"/>
</dbReference>
<evidence type="ECO:0000256" key="1">
    <source>
        <dbReference type="ARBA" id="ARBA00022679"/>
    </source>
</evidence>
<accession>A0ABP8HRW5</accession>
<dbReference type="PANTHER" id="PTHR48207:SF4">
    <property type="entry name" value="BLL6097 PROTEIN"/>
    <property type="match status" value="1"/>
</dbReference>
<dbReference type="InterPro" id="IPR050483">
    <property type="entry name" value="CoA-transferase_III_domain"/>
</dbReference>
<dbReference type="SUPFAM" id="SSF89796">
    <property type="entry name" value="CoA-transferase family III (CaiB/BaiF)"/>
    <property type="match status" value="1"/>
</dbReference>
<dbReference type="EMBL" id="BAABFO010000038">
    <property type="protein sequence ID" value="GAA4343397.1"/>
    <property type="molecule type" value="Genomic_DNA"/>
</dbReference>
<gene>
    <name evidence="2" type="ORF">GCM10023144_46270</name>
</gene>
<keyword evidence="1 2" id="KW-0808">Transferase</keyword>
<dbReference type="Proteomes" id="UP001501671">
    <property type="component" value="Unassembled WGS sequence"/>
</dbReference>
<dbReference type="RefSeq" id="WP_345252313.1">
    <property type="nucleotide sequence ID" value="NZ_BAABFO010000038.1"/>
</dbReference>
<protein>
    <submittedName>
        <fullName evidence="2">CoA transferase</fullName>
    </submittedName>
</protein>
<reference evidence="3" key="1">
    <citation type="journal article" date="2019" name="Int. J. Syst. Evol. Microbiol.">
        <title>The Global Catalogue of Microorganisms (GCM) 10K type strain sequencing project: providing services to taxonomists for standard genome sequencing and annotation.</title>
        <authorList>
            <consortium name="The Broad Institute Genomics Platform"/>
            <consortium name="The Broad Institute Genome Sequencing Center for Infectious Disease"/>
            <person name="Wu L."/>
            <person name="Ma J."/>
        </authorList>
    </citation>
    <scope>NUCLEOTIDE SEQUENCE [LARGE SCALE GENOMIC DNA]</scope>
    <source>
        <strain evidence="3">JCM 17666</strain>
    </source>
</reference>
<dbReference type="InterPro" id="IPR044855">
    <property type="entry name" value="CoA-Trfase_III_dom3_sf"/>
</dbReference>
<sequence length="417" mass="44649">MNPAPQGPLAGLRVVDMTAGLTGPYATQLIGDLGAEVIGIEPPEGGGLRRQGPARHPSMGSRFLRINRGKRGIAVDLETPGGRAAVFRLCERADVFLHDRAREAMRRLGLAYEDVSAANPRIVYCGVSAFGEGGPYSGRPAADETLQGLAAIAAVQARLSGAGPRYLPFAFADRAGALALVNAILAALLARNRTGRGQAVGLSVFEALSEYVLSEHMWGHTFEPPIAGMGMKRIFDRRPAPTRDGFLCYTLAHDGQVARFWRMTGRDDLAADARFATREDRNRYSKEFYDAVDAELARRTTAEWLQAFEAADLPAMPAQALPDLFDDPQLRAAGLFKTVEHPTEGAIVSLQVPTKWSKTPPRNGRHAPALGEHTVEVLLEAGYGLSEVEAMIAAQEVYAAAPQDRAGGGIRGPAAAS</sequence>
<dbReference type="GO" id="GO:0016740">
    <property type="term" value="F:transferase activity"/>
    <property type="evidence" value="ECO:0007669"/>
    <property type="project" value="UniProtKB-KW"/>
</dbReference>
<comment type="caution">
    <text evidence="2">The sequence shown here is derived from an EMBL/GenBank/DDBJ whole genome shotgun (WGS) entry which is preliminary data.</text>
</comment>
<proteinExistence type="predicted"/>
<dbReference type="InterPro" id="IPR003673">
    <property type="entry name" value="CoA-Trfase_fam_III"/>
</dbReference>
<name>A0ABP8HRW5_9BURK</name>
<evidence type="ECO:0000313" key="3">
    <source>
        <dbReference type="Proteomes" id="UP001501671"/>
    </source>
</evidence>
<evidence type="ECO:0000313" key="2">
    <source>
        <dbReference type="EMBL" id="GAA4343397.1"/>
    </source>
</evidence>
<dbReference type="Gene3D" id="3.30.1540.10">
    <property type="entry name" value="formyl-coa transferase, domain 3"/>
    <property type="match status" value="1"/>
</dbReference>
<dbReference type="Gene3D" id="3.40.50.10540">
    <property type="entry name" value="Crotonobetainyl-coa:carnitine coa-transferase, domain 1"/>
    <property type="match status" value="1"/>
</dbReference>
<dbReference type="InterPro" id="IPR023606">
    <property type="entry name" value="CoA-Trfase_III_dom_1_sf"/>
</dbReference>
<keyword evidence="3" id="KW-1185">Reference proteome</keyword>
<dbReference type="PANTHER" id="PTHR48207">
    <property type="entry name" value="SUCCINATE--HYDROXYMETHYLGLUTARATE COA-TRANSFERASE"/>
    <property type="match status" value="1"/>
</dbReference>